<dbReference type="PANTHER" id="PTHR47165:SF4">
    <property type="entry name" value="OS03G0429900 PROTEIN"/>
    <property type="match status" value="1"/>
</dbReference>
<dbReference type="Gene3D" id="2.40.50.140">
    <property type="entry name" value="Nucleic acid-binding proteins"/>
    <property type="match status" value="2"/>
</dbReference>
<dbReference type="CDD" id="cd04481">
    <property type="entry name" value="RPA1_DBD_B_like"/>
    <property type="match status" value="2"/>
</dbReference>
<feature type="domain" description="Replication protein A 70 kDa DNA-binding subunit B/D first OB fold" evidence="1">
    <location>
        <begin position="5"/>
        <end position="103"/>
    </location>
</feature>
<dbReference type="PANTHER" id="PTHR47165">
    <property type="entry name" value="OS03G0429900 PROTEIN"/>
    <property type="match status" value="1"/>
</dbReference>
<dbReference type="CDD" id="cd04480">
    <property type="entry name" value="RPA1_DBD_A_like"/>
    <property type="match status" value="2"/>
</dbReference>
<gene>
    <name evidence="2" type="primary">T14K23_120</name>
</gene>
<dbReference type="InterPro" id="IPR003871">
    <property type="entry name" value="RFA1B/D_OB_1st"/>
</dbReference>
<evidence type="ECO:0000259" key="1">
    <source>
        <dbReference type="Pfam" id="PF02721"/>
    </source>
</evidence>
<dbReference type="AlphaFoldDB" id="Q9M3F5"/>
<dbReference type="PIR" id="T47299">
    <property type="entry name" value="T47299"/>
</dbReference>
<reference key="2">
    <citation type="journal article" date="2000" name="Nature">
        <title>Sequence and analysis of chromosome 3 of the plant Arabidopsis thaliana.</title>
        <authorList>
            <consortium name="European Union Chromosome 3 Arabidopsis Sequencing Consortium"/>
            <consortium name="Institute for Genomic Research"/>
            <consortium name="Kazusa DNA Research Institute"/>
            <person name="Salanoubat M."/>
            <person name="Lemcke K."/>
            <person name="Rieger M."/>
            <person name="Ansorge W."/>
            <person name="Unseld M."/>
            <person name="Fartmann B."/>
            <person name="Valle G."/>
            <person name="Blocker H."/>
            <person name="Perez-Alonso M."/>
            <person name="Obermaier B."/>
            <person name="Delseny M."/>
            <person name="Boutry M."/>
            <person name="Grivell L.A."/>
            <person name="Mache R."/>
            <person name="Puigdomenech P."/>
            <person name="De Simone V."/>
            <person name="Choisne N."/>
            <person name="Artiguenave F."/>
            <person name="Robert C."/>
            <person name="Brottier P."/>
            <person name="Wincker P."/>
            <person name="Cattolico L."/>
            <person name="Weissenbach J."/>
            <person name="Saurin W."/>
            <person name="Quetier F."/>
            <person name="Schafer M."/>
            <person name="Muller-Auer S."/>
            <person name="Gabel C."/>
            <person name="Fuchs M."/>
            <person name="Benes V."/>
            <person name="Wurmbach E."/>
            <person name="Drzonek H."/>
            <person name="Erfle H."/>
            <person name="Jordan N."/>
            <person name="Bangert S."/>
            <person name="Wiedelmann R."/>
            <person name="Kranz H."/>
            <person name="Voss H."/>
            <person name="Holland R."/>
            <person name="Brandt P."/>
            <person name="Nyakatura G."/>
            <person name="Vezzi A."/>
            <person name="D'Angelo M."/>
            <person name="Pallavicini A."/>
            <person name="Toppo S."/>
            <person name="Simionati B."/>
            <person name="Conrad A."/>
            <person name="Hornischer K."/>
            <person name="Kauer G."/>
            <person name="Lohnert T.H."/>
            <person name="Nordsiek G."/>
            <person name="Reichelt J."/>
            <person name="Scharfe M."/>
            <person name="Schon O."/>
            <person name="Bargues M."/>
            <person name="Terol J."/>
            <person name="Climent J."/>
            <person name="Navarro P."/>
            <person name="Collado C."/>
            <person name="Perez-Perez A."/>
            <person name="Ottenwalder B."/>
            <person name="Duchemin D."/>
            <person name="Cooke R."/>
            <person name="Laudie M."/>
            <person name="Berger-Llauro C."/>
            <person name="Purnelle B."/>
            <person name="Masuy D."/>
            <person name="de Haan M."/>
            <person name="Maarse A.C."/>
            <person name="Alcaraz J.P."/>
            <person name="Cottet A."/>
            <person name="Casacuberta E."/>
            <person name="Monfort A."/>
            <person name="Argiriou A."/>
            <person name="flores M."/>
            <person name="Liguori R."/>
            <person name="Vitale D."/>
            <person name="Mannhaupt G."/>
            <person name="Haase D."/>
            <person name="Schoof H."/>
            <person name="Rudd S."/>
            <person name="Zaccaria P."/>
            <person name="Mewes H.W."/>
            <person name="Mayer K.F."/>
            <person name="Kaul S."/>
            <person name="Town C.D."/>
            <person name="Koo H.L."/>
            <person name="Tallon L.J."/>
            <person name="Jenkins J."/>
            <person name="Rooney T."/>
            <person name="Rizzo M."/>
            <person name="Walts A."/>
            <person name="Utterback T."/>
            <person name="Fujii C.Y."/>
            <person name="Shea T.P."/>
            <person name="Creasy T.H."/>
            <person name="Haas B."/>
            <person name="Maiti R."/>
            <person name="Wu D."/>
            <person name="Peterson J."/>
            <person name="Van Aken S."/>
            <person name="Pai G."/>
            <person name="Militscher J."/>
            <person name="Sellers P."/>
            <person name="Gill J.E."/>
            <person name="Feldblyum T.V."/>
            <person name="Preuss D."/>
            <person name="Lin X."/>
            <person name="Nierman W.C."/>
            <person name="Salzberg S.L."/>
            <person name="White O."/>
            <person name="Venter J.C."/>
            <person name="Fraser C.M."/>
            <person name="Kaneko T."/>
            <person name="Nakamura Y."/>
            <person name="Sato S."/>
            <person name="Kato T."/>
            <person name="Asamizu E."/>
            <person name="Sasamoto S."/>
            <person name="Kimura T."/>
            <person name="Idesawa K."/>
            <person name="Kawashima K."/>
            <person name="Kishida Y."/>
            <person name="Kiyokawa C."/>
            <person name="Kohara M."/>
            <person name="Matsumoto M."/>
            <person name="Matsuno A."/>
            <person name="Muraki A."/>
            <person name="Nakayama S."/>
            <person name="Nakazaki N."/>
            <person name="Shinpo S."/>
            <person name="Takeuchi C."/>
            <person name="Wada T."/>
            <person name="Watanabe A."/>
            <person name="Yamada M."/>
            <person name="Yasuda M."/>
            <person name="Tabata S."/>
        </authorList>
    </citation>
    <scope>NUCLEOTIDE SEQUENCE [LARGE SCALE GENOMIC DNA]</scope>
    <source>
        <strain>cv. Columbia</strain>
    </source>
</reference>
<evidence type="ECO:0000313" key="2">
    <source>
        <dbReference type="EMBL" id="CAB87733.1"/>
    </source>
</evidence>
<name>Q9M3F5_ARATH</name>
<reference evidence="2" key="3">
    <citation type="submission" date="2000-04" db="EMBL/GenBank/DDBJ databases">
        <authorList>
            <person name="EU Arabidopsis sequencing project"/>
        </authorList>
    </citation>
    <scope>NUCLEOTIDE SEQUENCE</scope>
</reference>
<accession>Q9M3F5</accession>
<dbReference type="Pfam" id="PF02721">
    <property type="entry name" value="DUF223"/>
    <property type="match status" value="2"/>
</dbReference>
<protein>
    <submittedName>
        <fullName evidence="2">Uncharacterized protein T14K23_120</fullName>
    </submittedName>
</protein>
<dbReference type="InterPro" id="IPR012340">
    <property type="entry name" value="NA-bd_OB-fold"/>
</dbReference>
<reference evidence="2" key="1">
    <citation type="submission" date="1999-11" db="EMBL/GenBank/DDBJ databases">
        <authorList>
            <person name="Nyakatura G."/>
            <person name="Fartmann B."/>
            <person name="Dauner D."/>
            <person name="Sterr W."/>
            <person name="Holland R."/>
            <person name="Weichselgartner M."/>
            <person name="Mewes H.W."/>
            <person name="Rudd S."/>
            <person name="Lemcke K."/>
            <person name="Mayer K.F.X."/>
            <person name="Quetier F."/>
            <person name="Salanoubat M."/>
        </authorList>
    </citation>
    <scope>NUCLEOTIDE SEQUENCE</scope>
</reference>
<dbReference type="EMBL" id="AL132909">
    <property type="protein sequence ID" value="CAB87733.1"/>
    <property type="molecule type" value="Genomic_DNA"/>
</dbReference>
<sequence>MGTIDYIRDFNLERTNWVLYVKILSLWNHLAVNNGEPTTMILCDENRCRIDARVPSRNYLYNFRSTLREGTWYYMADLLLKRATSTTKYSSFIYEIKFIWPTTMWRVSPRSTQISLQVIHSDEVEYEPDTYVNDKLNVVGIISSVSTFARFPYVYREGETDYEARYVKFTIRDNLITTCVAKGRACELFLIKFYRRIGLVTYNFEPIVAVVRFWRVHDFKGSNALFSEDGCSKLLIDPLFPDYDLQTYIGWNAYGDDEVVDGKIDYTFSDVHPRKTRWFVFVKLLRLWNWPPNYDGEEPTMILADEKGNKIDANSPLHVKKEVLISTLKEGQWYLLSHFEVAVANPLDRFSNHPLYRIKHASTVEKQFVVDAMGIIEAVSPIGKIPWSCDEFEKKWYKKISEINFKMEPVMIILRFWKMSEFQGNPCLISVGGCSKVYIDPNFRGLDKNTYLRNFAGSDDEDDDIFMETVESNF</sequence>
<feature type="domain" description="Replication protein A 70 kDa DNA-binding subunit B/D first OB fold" evidence="1">
    <location>
        <begin position="268"/>
        <end position="359"/>
    </location>
</feature>
<dbReference type="SUPFAM" id="SSF50249">
    <property type="entry name" value="Nucleic acid-binding proteins"/>
    <property type="match status" value="2"/>
</dbReference>
<organism evidence="2">
    <name type="scientific">Arabidopsis thaliana</name>
    <name type="common">Mouse-ear cress</name>
    <dbReference type="NCBI Taxonomy" id="3702"/>
    <lineage>
        <taxon>Eukaryota</taxon>
        <taxon>Viridiplantae</taxon>
        <taxon>Streptophyta</taxon>
        <taxon>Embryophyta</taxon>
        <taxon>Tracheophyta</taxon>
        <taxon>Spermatophyta</taxon>
        <taxon>Magnoliopsida</taxon>
        <taxon>eudicotyledons</taxon>
        <taxon>Gunneridae</taxon>
        <taxon>Pentapetalae</taxon>
        <taxon>rosids</taxon>
        <taxon>malvids</taxon>
        <taxon>Brassicales</taxon>
        <taxon>Brassicaceae</taxon>
        <taxon>Camelineae</taxon>
        <taxon>Arabidopsis</taxon>
    </lineage>
</organism>
<proteinExistence type="predicted"/>